<dbReference type="EMBL" id="QZCW01000003">
    <property type="protein sequence ID" value="MCW5322377.1"/>
    <property type="molecule type" value="Genomic_DNA"/>
</dbReference>
<keyword evidence="7" id="KW-1278">Translocase</keyword>
<evidence type="ECO:0000313" key="11">
    <source>
        <dbReference type="Proteomes" id="UP001208935"/>
    </source>
</evidence>
<dbReference type="PANTHER" id="PTHR43790:SF3">
    <property type="entry name" value="D-ALLOSE IMPORT ATP-BINDING PROTEIN ALSA-RELATED"/>
    <property type="match status" value="1"/>
</dbReference>
<evidence type="ECO:0000256" key="5">
    <source>
        <dbReference type="ARBA" id="ARBA00022741"/>
    </source>
</evidence>
<protein>
    <submittedName>
        <fullName evidence="10">Sugar ABC transporter ATP-binding protein</fullName>
    </submittedName>
</protein>
<dbReference type="SMART" id="SM00382">
    <property type="entry name" value="AAA"/>
    <property type="match status" value="2"/>
</dbReference>
<sequence>MPTETETLQAGASSDAALETPAALEMHGITKRFPGVNALEDVDLTLQAGKVHALMGENGAGKSTLIKIMAGVYRKDGGSIRMRGREIDIASPRDSLHQGIKVVFQEIALIPEFTVAENIFLEAYPTGRSGSIDWRKIRADAAALFQRIGFDVDPAARTGSLAVSKQQMVEIARALVHEARVVVMDEPTSSLTPNEVALLFTVIRRLAAFGIAVVYVSHKLDEVFEIADTVTVLRDGRHVSTRPIAEHSHQTLIQDMIGRQIDTLFSRQRPAARSTVALSVQGLSTAHKLRNVSFEAHAGEVLGFFGLMGAGRTELAKAIVGYDPITAGTITIDGKPLAPHDTHTGVRLGIGLLTEDRKTEGLMAELPVYQNASLASLGAFATMGFVDAPKEHRAVQDYVQRFRVKTPGLFQQIKNLSGGNQQKILIARWLMRGLKVIVVDEPTRGIDVGAKSEIFALIDRLAAEGLSVIMMTSEMPELLGLSDRIAVLHEGRLTATMPRDDATQENILDAAIGGRRDGRRLPEK</sequence>
<organism evidence="10 11">
    <name type="scientific">Verminephrobacter aporrectodeae subsp. tuberculatae</name>
    <dbReference type="NCBI Taxonomy" id="1110392"/>
    <lineage>
        <taxon>Bacteria</taxon>
        <taxon>Pseudomonadati</taxon>
        <taxon>Pseudomonadota</taxon>
        <taxon>Betaproteobacteria</taxon>
        <taxon>Burkholderiales</taxon>
        <taxon>Comamonadaceae</taxon>
        <taxon>Verminephrobacter</taxon>
    </lineage>
</organism>
<keyword evidence="5" id="KW-0547">Nucleotide-binding</keyword>
<evidence type="ECO:0000256" key="4">
    <source>
        <dbReference type="ARBA" id="ARBA00022737"/>
    </source>
</evidence>
<dbReference type="InterPro" id="IPR050107">
    <property type="entry name" value="ABC_carbohydrate_import_ATPase"/>
</dbReference>
<dbReference type="Proteomes" id="UP001208935">
    <property type="component" value="Unassembled WGS sequence"/>
</dbReference>
<dbReference type="InterPro" id="IPR003439">
    <property type="entry name" value="ABC_transporter-like_ATP-bd"/>
</dbReference>
<feature type="domain" description="ABC transporter" evidence="9">
    <location>
        <begin position="24"/>
        <end position="260"/>
    </location>
</feature>
<evidence type="ECO:0000256" key="7">
    <source>
        <dbReference type="ARBA" id="ARBA00022967"/>
    </source>
</evidence>
<reference evidence="11" key="1">
    <citation type="submission" date="2023-07" db="EMBL/GenBank/DDBJ databases">
        <title>Verminephrobacter genomes.</title>
        <authorList>
            <person name="Lund M.B."/>
        </authorList>
    </citation>
    <scope>NUCLEOTIDE SEQUENCE [LARGE SCALE GENOMIC DNA]</scope>
    <source>
        <strain evidence="11">AtM5-05</strain>
    </source>
</reference>
<dbReference type="SUPFAM" id="SSF52540">
    <property type="entry name" value="P-loop containing nucleoside triphosphate hydrolases"/>
    <property type="match status" value="2"/>
</dbReference>
<keyword evidence="1" id="KW-0813">Transport</keyword>
<accession>A0ABT3KVJ5</accession>
<dbReference type="CDD" id="cd03215">
    <property type="entry name" value="ABC_Carb_Monos_II"/>
    <property type="match status" value="1"/>
</dbReference>
<proteinExistence type="predicted"/>
<name>A0ABT3KVJ5_9BURK</name>
<dbReference type="RefSeq" id="WP_265282680.1">
    <property type="nucleotide sequence ID" value="NZ_QZCW01000003.1"/>
</dbReference>
<dbReference type="Gene3D" id="3.40.50.300">
    <property type="entry name" value="P-loop containing nucleotide triphosphate hydrolases"/>
    <property type="match status" value="2"/>
</dbReference>
<evidence type="ECO:0000256" key="1">
    <source>
        <dbReference type="ARBA" id="ARBA00022448"/>
    </source>
</evidence>
<keyword evidence="2" id="KW-1003">Cell membrane</keyword>
<comment type="caution">
    <text evidence="10">The sequence shown here is derived from an EMBL/GenBank/DDBJ whole genome shotgun (WGS) entry which is preliminary data.</text>
</comment>
<dbReference type="PANTHER" id="PTHR43790">
    <property type="entry name" value="CARBOHYDRATE TRANSPORT ATP-BINDING PROTEIN MG119-RELATED"/>
    <property type="match status" value="1"/>
</dbReference>
<dbReference type="InterPro" id="IPR003593">
    <property type="entry name" value="AAA+_ATPase"/>
</dbReference>
<keyword evidence="3" id="KW-0762">Sugar transport</keyword>
<dbReference type="InterPro" id="IPR027417">
    <property type="entry name" value="P-loop_NTPase"/>
</dbReference>
<dbReference type="InterPro" id="IPR017871">
    <property type="entry name" value="ABC_transporter-like_CS"/>
</dbReference>
<dbReference type="PROSITE" id="PS50893">
    <property type="entry name" value="ABC_TRANSPORTER_2"/>
    <property type="match status" value="2"/>
</dbReference>
<dbReference type="Pfam" id="PF00005">
    <property type="entry name" value="ABC_tran"/>
    <property type="match status" value="2"/>
</dbReference>
<feature type="domain" description="ABC transporter" evidence="9">
    <location>
        <begin position="272"/>
        <end position="515"/>
    </location>
</feature>
<evidence type="ECO:0000256" key="8">
    <source>
        <dbReference type="ARBA" id="ARBA00023136"/>
    </source>
</evidence>
<keyword evidence="4" id="KW-0677">Repeat</keyword>
<evidence type="ECO:0000256" key="3">
    <source>
        <dbReference type="ARBA" id="ARBA00022597"/>
    </source>
</evidence>
<dbReference type="PROSITE" id="PS00211">
    <property type="entry name" value="ABC_TRANSPORTER_1"/>
    <property type="match status" value="1"/>
</dbReference>
<dbReference type="GO" id="GO:0005524">
    <property type="term" value="F:ATP binding"/>
    <property type="evidence" value="ECO:0007669"/>
    <property type="project" value="UniProtKB-KW"/>
</dbReference>
<dbReference type="CDD" id="cd03216">
    <property type="entry name" value="ABC_Carb_Monos_I"/>
    <property type="match status" value="1"/>
</dbReference>
<gene>
    <name evidence="10" type="ORF">D5039_14810</name>
</gene>
<keyword evidence="6 10" id="KW-0067">ATP-binding</keyword>
<evidence type="ECO:0000256" key="2">
    <source>
        <dbReference type="ARBA" id="ARBA00022475"/>
    </source>
</evidence>
<evidence type="ECO:0000259" key="9">
    <source>
        <dbReference type="PROSITE" id="PS50893"/>
    </source>
</evidence>
<evidence type="ECO:0000313" key="10">
    <source>
        <dbReference type="EMBL" id="MCW5322377.1"/>
    </source>
</evidence>
<keyword evidence="8" id="KW-0472">Membrane</keyword>
<evidence type="ECO:0000256" key="6">
    <source>
        <dbReference type="ARBA" id="ARBA00022840"/>
    </source>
</evidence>
<keyword evidence="11" id="KW-1185">Reference proteome</keyword>